<keyword evidence="2 5" id="KW-0812">Transmembrane</keyword>
<evidence type="ECO:0000256" key="1">
    <source>
        <dbReference type="ARBA" id="ARBA00004141"/>
    </source>
</evidence>
<dbReference type="InterPro" id="IPR004254">
    <property type="entry name" value="AdipoR/HlyIII-related"/>
</dbReference>
<evidence type="ECO:0008006" key="7">
    <source>
        <dbReference type="Google" id="ProtNLM"/>
    </source>
</evidence>
<feature type="transmembrane region" description="Helical" evidence="5">
    <location>
        <begin position="72"/>
        <end position="92"/>
    </location>
</feature>
<sequence length="103" mass="11388">MEVYVNITEMKKVKSKTNVQEKRVPSVKSWSTGEEVANSITHGIGVALGTAALVLLVVFASIRGDAWRVVSFSIYGTTLILLYLSSTLYHSFTGQRLNVFSEF</sequence>
<dbReference type="GO" id="GO:0016020">
    <property type="term" value="C:membrane"/>
    <property type="evidence" value="ECO:0007669"/>
    <property type="project" value="UniProtKB-SubCell"/>
</dbReference>
<gene>
    <name evidence="6" type="ORF">S03H2_07383</name>
</gene>
<accession>X1F234</accession>
<comment type="subcellular location">
    <subcellularLocation>
        <location evidence="1">Membrane</location>
        <topology evidence="1">Multi-pass membrane protein</topology>
    </subcellularLocation>
</comment>
<evidence type="ECO:0000256" key="3">
    <source>
        <dbReference type="ARBA" id="ARBA00022989"/>
    </source>
</evidence>
<evidence type="ECO:0000313" key="6">
    <source>
        <dbReference type="EMBL" id="GAH23444.1"/>
    </source>
</evidence>
<organism evidence="6">
    <name type="scientific">marine sediment metagenome</name>
    <dbReference type="NCBI Taxonomy" id="412755"/>
    <lineage>
        <taxon>unclassified sequences</taxon>
        <taxon>metagenomes</taxon>
        <taxon>ecological metagenomes</taxon>
    </lineage>
</organism>
<protein>
    <recommendedName>
        <fullName evidence="7">Hemolysin III</fullName>
    </recommendedName>
</protein>
<proteinExistence type="predicted"/>
<feature type="transmembrane region" description="Helical" evidence="5">
    <location>
        <begin position="40"/>
        <end position="60"/>
    </location>
</feature>
<name>X1F234_9ZZZZ</name>
<dbReference type="Pfam" id="PF03006">
    <property type="entry name" value="HlyIII"/>
    <property type="match status" value="1"/>
</dbReference>
<reference evidence="6" key="1">
    <citation type="journal article" date="2014" name="Front. Microbiol.">
        <title>High frequency of phylogenetically diverse reductive dehalogenase-homologous genes in deep subseafloor sedimentary metagenomes.</title>
        <authorList>
            <person name="Kawai M."/>
            <person name="Futagami T."/>
            <person name="Toyoda A."/>
            <person name="Takaki Y."/>
            <person name="Nishi S."/>
            <person name="Hori S."/>
            <person name="Arai W."/>
            <person name="Tsubouchi T."/>
            <person name="Morono Y."/>
            <person name="Uchiyama I."/>
            <person name="Ito T."/>
            <person name="Fujiyama A."/>
            <person name="Inagaki F."/>
            <person name="Takami H."/>
        </authorList>
    </citation>
    <scope>NUCLEOTIDE SEQUENCE</scope>
    <source>
        <strain evidence="6">Expedition CK06-06</strain>
    </source>
</reference>
<evidence type="ECO:0000256" key="4">
    <source>
        <dbReference type="ARBA" id="ARBA00023136"/>
    </source>
</evidence>
<keyword evidence="3 5" id="KW-1133">Transmembrane helix</keyword>
<evidence type="ECO:0000256" key="5">
    <source>
        <dbReference type="SAM" id="Phobius"/>
    </source>
</evidence>
<evidence type="ECO:0000256" key="2">
    <source>
        <dbReference type="ARBA" id="ARBA00022692"/>
    </source>
</evidence>
<keyword evidence="4 5" id="KW-0472">Membrane</keyword>
<dbReference type="AlphaFoldDB" id="X1F234"/>
<dbReference type="EMBL" id="BARU01003401">
    <property type="protein sequence ID" value="GAH23444.1"/>
    <property type="molecule type" value="Genomic_DNA"/>
</dbReference>
<comment type="caution">
    <text evidence="6">The sequence shown here is derived from an EMBL/GenBank/DDBJ whole genome shotgun (WGS) entry which is preliminary data.</text>
</comment>